<sequence length="236" mass="26967">EATPACFRLSSYTASRLDTADMDTVWPQHSGTTQLEVWFCCSRYAYFLLHCELLQAVFARKGFTRITPDIFAFQICAVSAFTRINKLVNKFNFDVQKMGKHLNMIENGICVLCIEGIYRLNKRVISTIHPINDENYFSCLTNVDKFNNQHFRNGSIKGGRGVSKMMSNNELYRVSVDDYSLIRILPKNFAFRYVEEINSSGKTRLESSPEGLLFVRSCQLGAHRICLKLCASSPLR</sequence>
<dbReference type="AlphaFoldDB" id="A0A482WH91"/>
<proteinExistence type="predicted"/>
<comment type="caution">
    <text evidence="1">The sequence shown here is derived from an EMBL/GenBank/DDBJ whole genome shotgun (WGS) entry which is preliminary data.</text>
</comment>
<feature type="non-terminal residue" evidence="1">
    <location>
        <position position="1"/>
    </location>
</feature>
<gene>
    <name evidence="1" type="ORF">LSTR_LSTR004286</name>
</gene>
<dbReference type="Proteomes" id="UP000291343">
    <property type="component" value="Unassembled WGS sequence"/>
</dbReference>
<protein>
    <submittedName>
        <fullName evidence="1">Uncharacterized protein</fullName>
    </submittedName>
</protein>
<keyword evidence="2" id="KW-1185">Reference proteome</keyword>
<evidence type="ECO:0000313" key="2">
    <source>
        <dbReference type="Proteomes" id="UP000291343"/>
    </source>
</evidence>
<evidence type="ECO:0000313" key="1">
    <source>
        <dbReference type="EMBL" id="RZF32895.1"/>
    </source>
</evidence>
<dbReference type="InParanoid" id="A0A482WH91"/>
<organism evidence="1 2">
    <name type="scientific">Laodelphax striatellus</name>
    <name type="common">Small brown planthopper</name>
    <name type="synonym">Delphax striatella</name>
    <dbReference type="NCBI Taxonomy" id="195883"/>
    <lineage>
        <taxon>Eukaryota</taxon>
        <taxon>Metazoa</taxon>
        <taxon>Ecdysozoa</taxon>
        <taxon>Arthropoda</taxon>
        <taxon>Hexapoda</taxon>
        <taxon>Insecta</taxon>
        <taxon>Pterygota</taxon>
        <taxon>Neoptera</taxon>
        <taxon>Paraneoptera</taxon>
        <taxon>Hemiptera</taxon>
        <taxon>Auchenorrhyncha</taxon>
        <taxon>Fulgoroidea</taxon>
        <taxon>Delphacidae</taxon>
        <taxon>Criomorphinae</taxon>
        <taxon>Laodelphax</taxon>
    </lineage>
</organism>
<name>A0A482WH91_LAOST</name>
<dbReference type="EMBL" id="QKKF02035739">
    <property type="protein sequence ID" value="RZF32895.1"/>
    <property type="molecule type" value="Genomic_DNA"/>
</dbReference>
<accession>A0A482WH91</accession>
<reference evidence="1 2" key="1">
    <citation type="journal article" date="2017" name="Gigascience">
        <title>Genome sequence of the small brown planthopper, Laodelphax striatellus.</title>
        <authorList>
            <person name="Zhu J."/>
            <person name="Jiang F."/>
            <person name="Wang X."/>
            <person name="Yang P."/>
            <person name="Bao Y."/>
            <person name="Zhao W."/>
            <person name="Wang W."/>
            <person name="Lu H."/>
            <person name="Wang Q."/>
            <person name="Cui N."/>
            <person name="Li J."/>
            <person name="Chen X."/>
            <person name="Luo L."/>
            <person name="Yu J."/>
            <person name="Kang L."/>
            <person name="Cui F."/>
        </authorList>
    </citation>
    <scope>NUCLEOTIDE SEQUENCE [LARGE SCALE GENOMIC DNA]</scope>
    <source>
        <strain evidence="1">Lst14</strain>
    </source>
</reference>